<dbReference type="Pfam" id="PF01872">
    <property type="entry name" value="RibD_C"/>
    <property type="match status" value="1"/>
</dbReference>
<dbReference type="GO" id="GO:0009231">
    <property type="term" value="P:riboflavin biosynthetic process"/>
    <property type="evidence" value="ECO:0007669"/>
    <property type="project" value="InterPro"/>
</dbReference>
<dbReference type="GO" id="GO:0008703">
    <property type="term" value="F:5-amino-6-(5-phosphoribosylamino)uracil reductase activity"/>
    <property type="evidence" value="ECO:0007669"/>
    <property type="project" value="InterPro"/>
</dbReference>
<name>A0A8J3I660_9CHLR</name>
<proteinExistence type="predicted"/>
<dbReference type="SUPFAM" id="SSF53597">
    <property type="entry name" value="Dihydrofolate reductase-like"/>
    <property type="match status" value="1"/>
</dbReference>
<protein>
    <submittedName>
        <fullName evidence="2">Riboflavin biosynthesis protein RibD</fullName>
    </submittedName>
</protein>
<reference evidence="2" key="1">
    <citation type="submission" date="2020-10" db="EMBL/GenBank/DDBJ databases">
        <title>Taxonomic study of unclassified bacteria belonging to the class Ktedonobacteria.</title>
        <authorList>
            <person name="Yabe S."/>
            <person name="Wang C.M."/>
            <person name="Zheng Y."/>
            <person name="Sakai Y."/>
            <person name="Cavaletti L."/>
            <person name="Monciardini P."/>
            <person name="Donadio S."/>
        </authorList>
    </citation>
    <scope>NUCLEOTIDE SEQUENCE</scope>
    <source>
        <strain evidence="2">SOSP1-1</strain>
    </source>
</reference>
<dbReference type="InterPro" id="IPR050765">
    <property type="entry name" value="Riboflavin_Biosynth_HTPR"/>
</dbReference>
<dbReference type="Gene3D" id="3.40.430.10">
    <property type="entry name" value="Dihydrofolate Reductase, subunit A"/>
    <property type="match status" value="1"/>
</dbReference>
<evidence type="ECO:0000313" key="2">
    <source>
        <dbReference type="EMBL" id="GHO48121.1"/>
    </source>
</evidence>
<dbReference type="InterPro" id="IPR002734">
    <property type="entry name" value="RibDG_C"/>
</dbReference>
<dbReference type="InterPro" id="IPR024072">
    <property type="entry name" value="DHFR-like_dom_sf"/>
</dbReference>
<evidence type="ECO:0000313" key="3">
    <source>
        <dbReference type="Proteomes" id="UP000612362"/>
    </source>
</evidence>
<dbReference type="Proteomes" id="UP000612362">
    <property type="component" value="Unassembled WGS sequence"/>
</dbReference>
<feature type="domain" description="Bacterial bifunctional deaminase-reductase C-terminal" evidence="1">
    <location>
        <begin position="3"/>
        <end position="181"/>
    </location>
</feature>
<dbReference type="AlphaFoldDB" id="A0A8J3I660"/>
<sequence length="189" mass="20950">MRKVVSLIHISLDGYAAGPNGELEWAIVDKETSSFVDGFIESVDTAIYGRITYQMMKDYWPTVPSDPESTQHDLDHSRWVEDVTKVVFSRTLDAVDWNNTTLVRDHYADAINSLKHQEGGDIMIFGSPRLVHVLAQDGLIDEYVINLNPLLLGGGTPFFKDIQGSASLKLVTAKQFHSGVVGLHYQSAG</sequence>
<gene>
    <name evidence="2" type="ORF">KSX_62840</name>
</gene>
<accession>A0A8J3I660</accession>
<dbReference type="EMBL" id="BNJF01000003">
    <property type="protein sequence ID" value="GHO48121.1"/>
    <property type="molecule type" value="Genomic_DNA"/>
</dbReference>
<evidence type="ECO:0000259" key="1">
    <source>
        <dbReference type="Pfam" id="PF01872"/>
    </source>
</evidence>
<dbReference type="RefSeq" id="WP_220197331.1">
    <property type="nucleotide sequence ID" value="NZ_BNJF01000003.1"/>
</dbReference>
<dbReference type="PANTHER" id="PTHR38011">
    <property type="entry name" value="DIHYDROFOLATE REDUCTASE FAMILY PROTEIN (AFU_ORTHOLOGUE AFUA_8G06820)"/>
    <property type="match status" value="1"/>
</dbReference>
<organism evidence="2 3">
    <name type="scientific">Ktedonospora formicarum</name>
    <dbReference type="NCBI Taxonomy" id="2778364"/>
    <lineage>
        <taxon>Bacteria</taxon>
        <taxon>Bacillati</taxon>
        <taxon>Chloroflexota</taxon>
        <taxon>Ktedonobacteria</taxon>
        <taxon>Ktedonobacterales</taxon>
        <taxon>Ktedonobacteraceae</taxon>
        <taxon>Ktedonospora</taxon>
    </lineage>
</organism>
<comment type="caution">
    <text evidence="2">The sequence shown here is derived from an EMBL/GenBank/DDBJ whole genome shotgun (WGS) entry which is preliminary data.</text>
</comment>
<dbReference type="PANTHER" id="PTHR38011:SF11">
    <property type="entry name" value="2,5-DIAMINO-6-RIBOSYLAMINO-4(3H)-PYRIMIDINONE 5'-PHOSPHATE REDUCTASE"/>
    <property type="match status" value="1"/>
</dbReference>
<keyword evidence="3" id="KW-1185">Reference proteome</keyword>